<name>A0A6J7C397_9ZZZZ</name>
<dbReference type="EMBL" id="CAESGF010000006">
    <property type="protein sequence ID" value="CAB4363543.1"/>
    <property type="molecule type" value="Genomic_DNA"/>
</dbReference>
<dbReference type="AlphaFoldDB" id="A0A6J7C397"/>
<dbReference type="EMBL" id="CAFBOL010000008">
    <property type="protein sequence ID" value="CAB4976388.1"/>
    <property type="molecule type" value="Genomic_DNA"/>
</dbReference>
<sequence>MAANRSALDFAHAARVLGREARRRGLQAPGFRSPPRIVGVDRSLRRLEGGGAVVAVQLKGRPWPAVLGDMIEGVVAANCLRSPHADRLRNELWVAVAGDLPVVTAPERKVA</sequence>
<evidence type="ECO:0000313" key="2">
    <source>
        <dbReference type="EMBL" id="CAB4719904.1"/>
    </source>
</evidence>
<evidence type="ECO:0000313" key="5">
    <source>
        <dbReference type="EMBL" id="CAB4929199.1"/>
    </source>
</evidence>
<dbReference type="EMBL" id="CAEZYF010000006">
    <property type="protein sequence ID" value="CAB4719904.1"/>
    <property type="molecule type" value="Genomic_DNA"/>
</dbReference>
<reference evidence="4" key="1">
    <citation type="submission" date="2020-05" db="EMBL/GenBank/DDBJ databases">
        <authorList>
            <person name="Chiriac C."/>
            <person name="Salcher M."/>
            <person name="Ghai R."/>
            <person name="Kavagutti S V."/>
        </authorList>
    </citation>
    <scope>NUCLEOTIDE SEQUENCE</scope>
</reference>
<evidence type="ECO:0000313" key="4">
    <source>
        <dbReference type="EMBL" id="CAB4852482.1"/>
    </source>
</evidence>
<dbReference type="EMBL" id="CAFBIY010000133">
    <property type="protein sequence ID" value="CAB4852482.1"/>
    <property type="molecule type" value="Genomic_DNA"/>
</dbReference>
<dbReference type="EMBL" id="CAFBMT010000006">
    <property type="protein sequence ID" value="CAB4929199.1"/>
    <property type="molecule type" value="Genomic_DNA"/>
</dbReference>
<dbReference type="EMBL" id="CAFAAV010000157">
    <property type="protein sequence ID" value="CAB4828650.1"/>
    <property type="molecule type" value="Genomic_DNA"/>
</dbReference>
<evidence type="ECO:0000313" key="6">
    <source>
        <dbReference type="EMBL" id="CAB4976388.1"/>
    </source>
</evidence>
<gene>
    <name evidence="2" type="ORF">UFOPK2656_01249</name>
    <name evidence="3" type="ORF">UFOPK3099_01880</name>
    <name evidence="4" type="ORF">UFOPK3267_02104</name>
    <name evidence="5" type="ORF">UFOPK3651_01366</name>
    <name evidence="6" type="ORF">UFOPK3931_00517</name>
    <name evidence="1" type="ORF">UFOPK4189_01323</name>
</gene>
<evidence type="ECO:0000313" key="1">
    <source>
        <dbReference type="EMBL" id="CAB4363543.1"/>
    </source>
</evidence>
<proteinExistence type="predicted"/>
<protein>
    <submittedName>
        <fullName evidence="4">Unannotated protein</fullName>
    </submittedName>
</protein>
<accession>A0A6J7C397</accession>
<organism evidence="4">
    <name type="scientific">freshwater metagenome</name>
    <dbReference type="NCBI Taxonomy" id="449393"/>
    <lineage>
        <taxon>unclassified sequences</taxon>
        <taxon>metagenomes</taxon>
        <taxon>ecological metagenomes</taxon>
    </lineage>
</organism>
<evidence type="ECO:0000313" key="3">
    <source>
        <dbReference type="EMBL" id="CAB4828650.1"/>
    </source>
</evidence>